<dbReference type="SUPFAM" id="SSF51735">
    <property type="entry name" value="NAD(P)-binding Rossmann-fold domains"/>
    <property type="match status" value="1"/>
</dbReference>
<protein>
    <submittedName>
        <fullName evidence="2">Succinyl-CoA synthetase alpha subunit</fullName>
    </submittedName>
</protein>
<dbReference type="SUPFAM" id="SSF52210">
    <property type="entry name" value="Succinyl-CoA synthetase domains"/>
    <property type="match status" value="2"/>
</dbReference>
<dbReference type="InterPro" id="IPR016102">
    <property type="entry name" value="Succinyl-CoA_synth-like"/>
</dbReference>
<dbReference type="Gene3D" id="3.40.50.720">
    <property type="entry name" value="NAD(P)-binding Rossmann-like Domain"/>
    <property type="match status" value="1"/>
</dbReference>
<comment type="caution">
    <text evidence="2">The sequence shown here is derived from an EMBL/GenBank/DDBJ whole genome shotgun (WGS) entry which is preliminary data.</text>
</comment>
<dbReference type="Proteomes" id="UP001444661">
    <property type="component" value="Unassembled WGS sequence"/>
</dbReference>
<dbReference type="InterPro" id="IPR036291">
    <property type="entry name" value="NAD(P)-bd_dom_sf"/>
</dbReference>
<evidence type="ECO:0000313" key="2">
    <source>
        <dbReference type="EMBL" id="KAK8055286.1"/>
    </source>
</evidence>
<reference evidence="2 3" key="1">
    <citation type="submission" date="2023-01" db="EMBL/GenBank/DDBJ databases">
        <title>Analysis of 21 Apiospora genomes using comparative genomics revels a genus with tremendous synthesis potential of carbohydrate active enzymes and secondary metabolites.</title>
        <authorList>
            <person name="Sorensen T."/>
        </authorList>
    </citation>
    <scope>NUCLEOTIDE SEQUENCE [LARGE SCALE GENOMIC DNA]</scope>
    <source>
        <strain evidence="2 3">CBS 33761</strain>
    </source>
</reference>
<dbReference type="Pfam" id="PF00549">
    <property type="entry name" value="Ligase_CoA"/>
    <property type="match status" value="2"/>
</dbReference>
<dbReference type="SMART" id="SM00881">
    <property type="entry name" value="CoA_binding"/>
    <property type="match status" value="1"/>
</dbReference>
<dbReference type="InterPro" id="IPR003781">
    <property type="entry name" value="CoA-bd"/>
</dbReference>
<dbReference type="EMBL" id="JAQQWK010000001">
    <property type="protein sequence ID" value="KAK8055286.1"/>
    <property type="molecule type" value="Genomic_DNA"/>
</dbReference>
<dbReference type="PANTHER" id="PTHR11117">
    <property type="entry name" value="SUCCINYL-COA LIGASE SUBUNIT ALPHA"/>
    <property type="match status" value="1"/>
</dbReference>
<dbReference type="PRINTS" id="PR01798">
    <property type="entry name" value="SCOASYNTHASE"/>
</dbReference>
<proteinExistence type="predicted"/>
<name>A0ABR1U8S0_9PEZI</name>
<dbReference type="Gene3D" id="3.40.50.261">
    <property type="entry name" value="Succinyl-CoA synthetase domains"/>
    <property type="match status" value="2"/>
</dbReference>
<feature type="domain" description="CoA-binding" evidence="1">
    <location>
        <begin position="42"/>
        <end position="137"/>
    </location>
</feature>
<gene>
    <name evidence="2" type="ORF">PG993_000513</name>
</gene>
<keyword evidence="3" id="KW-1185">Reference proteome</keyword>
<dbReference type="Gene3D" id="3.30.470.20">
    <property type="entry name" value="ATP-grasp fold, B domain"/>
    <property type="match status" value="1"/>
</dbReference>
<dbReference type="InterPro" id="IPR005811">
    <property type="entry name" value="SUCC_ACL_C"/>
</dbReference>
<evidence type="ECO:0000259" key="1">
    <source>
        <dbReference type="SMART" id="SM00881"/>
    </source>
</evidence>
<organism evidence="2 3">
    <name type="scientific">Apiospora rasikravindrae</name>
    <dbReference type="NCBI Taxonomy" id="990691"/>
    <lineage>
        <taxon>Eukaryota</taxon>
        <taxon>Fungi</taxon>
        <taxon>Dikarya</taxon>
        <taxon>Ascomycota</taxon>
        <taxon>Pezizomycotina</taxon>
        <taxon>Sordariomycetes</taxon>
        <taxon>Xylariomycetidae</taxon>
        <taxon>Amphisphaeriales</taxon>
        <taxon>Apiosporaceae</taxon>
        <taxon>Apiospora</taxon>
    </lineage>
</organism>
<dbReference type="PANTHER" id="PTHR11117:SF6">
    <property type="entry name" value="SYNTHETASE SUBUNIT ALPHA, PUTATIVE (AFU_ORTHOLOGUE AFUA_1G10830)-RELATED"/>
    <property type="match status" value="1"/>
</dbReference>
<dbReference type="Pfam" id="PF02629">
    <property type="entry name" value="CoA_binding"/>
    <property type="match status" value="1"/>
</dbReference>
<accession>A0ABR1U8S0</accession>
<sequence>MLSQHVLRKTRLPRLSSAACRSSFGTTSVNRTKYDATLKNLKIGRHTRVIFQGFTGRQATANAKESIAWGTNIVGGVTPGRESEHLGLPVLPSVRKAVDVLKPHATGIYVAAHQAPAAIEEAIEAEVPLIVAVAEHIPLHDILRVLSPTKHRPIHSILKTQSASRLVGANSPGIISSVGKCRIGFQPLPCFEPGKVGIVAKSGTLSYEAAASTLRAGLGQSLCVGVGGDILSGTGLVDGLKILVEDEETEAIAICGEIGGFAEMEAADWIQEYRSRTRNPKPIAAVIAGVNAVPGRIMGHAGAFALPGEPDASAKSKALEDAGVAVINHPSRFGPVLKTLLSGSQILSGNAIASLKATAPMQQRRTLHTSAVKRPLHRPCPQKVSPKQVTTESRRSLYLSRDVALNLLREQGIDVSETPAKVPDSAQRLLAVLINRATSSPCIIASPTTSDTDVAARSFDFDYPIHGTPDLAPILPKIIKILNLGEDSLPSLSTLIHQLVSLFMSKEAFLLHTLVTAAAPNHNAVKVTHAHLGFDDAALRSGKRQADIHALRDASLEDPAEVSAEPDGIVYIKLGGEKPGTSKSHNIGTLVNGAGLAMNTVDALADAGGKAANFLDTGGKATSETVKRSFEVILQDERVKCIFVNIFGGLTLGDMIARGIVLAFQDLEKQLAKIPVVVRIRGTNEAEGQKIIADSGLSGLYAFDDFDEAAAKAVGLADEKTKEQHTKD</sequence>
<evidence type="ECO:0000313" key="3">
    <source>
        <dbReference type="Proteomes" id="UP001444661"/>
    </source>
</evidence>